<reference evidence="3 4" key="1">
    <citation type="submission" date="2021-04" db="EMBL/GenBank/DDBJ databases">
        <title>Mariniflexile gromovii gen. nov., sp. nov., a gliding bacterium isolated from the sea urchin Strongylocentrotus intermedius.</title>
        <authorList>
            <person name="Ko S."/>
            <person name="Le V."/>
            <person name="Ahn C.-Y."/>
            <person name="Oh H.-M."/>
        </authorList>
    </citation>
    <scope>NUCLEOTIDE SEQUENCE [LARGE SCALE GENOMIC DNA]</scope>
    <source>
        <strain evidence="3 4">KCTC 12570</strain>
    </source>
</reference>
<proteinExistence type="predicted"/>
<dbReference type="EMBL" id="JAGJCB010000003">
    <property type="protein sequence ID" value="MBP0903158.1"/>
    <property type="molecule type" value="Genomic_DNA"/>
</dbReference>
<gene>
    <name evidence="3" type="ORF">J8H85_04895</name>
</gene>
<evidence type="ECO:0000256" key="1">
    <source>
        <dbReference type="PROSITE-ProRule" id="PRU00169"/>
    </source>
</evidence>
<comment type="caution">
    <text evidence="3">The sequence shown here is derived from an EMBL/GenBank/DDBJ whole genome shotgun (WGS) entry which is preliminary data.</text>
</comment>
<dbReference type="Proteomes" id="UP000670776">
    <property type="component" value="Unassembled WGS sequence"/>
</dbReference>
<evidence type="ECO:0000313" key="3">
    <source>
        <dbReference type="EMBL" id="MBP0903158.1"/>
    </source>
</evidence>
<accession>A0ABS4BRF6</accession>
<feature type="domain" description="Response regulatory" evidence="2">
    <location>
        <begin position="13"/>
        <end position="141"/>
    </location>
</feature>
<evidence type="ECO:0000259" key="2">
    <source>
        <dbReference type="PROSITE" id="PS50110"/>
    </source>
</evidence>
<keyword evidence="4" id="KW-1185">Reference proteome</keyword>
<dbReference type="PANTHER" id="PTHR44520">
    <property type="entry name" value="RESPONSE REGULATOR RCP1-RELATED"/>
    <property type="match status" value="1"/>
</dbReference>
<dbReference type="InterPro" id="IPR011006">
    <property type="entry name" value="CheY-like_superfamily"/>
</dbReference>
<dbReference type="SMART" id="SM00448">
    <property type="entry name" value="REC"/>
    <property type="match status" value="1"/>
</dbReference>
<protein>
    <submittedName>
        <fullName evidence="3">Response regulator</fullName>
    </submittedName>
</protein>
<keyword evidence="1" id="KW-0597">Phosphoprotein</keyword>
<dbReference type="RefSeq" id="WP_209653220.1">
    <property type="nucleotide sequence ID" value="NZ_JAGJCB010000003.1"/>
</dbReference>
<name>A0ABS4BRF6_9FLAO</name>
<sequence length="163" mass="18869">MKKNQLNFPNEISIYLADNDEEDCLFFKEALEELPLSSQLMSVNDGDELMQLLKDHLSSQQEKKSKFPNVLFLDLNMPRKSGSECLSEIKSNNELKDIPIVIISSTLDRNAIDLLYDSGANYFIRKPSDFFELKNFIHEAIINTYPKLKKATKEEFILKTEKK</sequence>
<dbReference type="SUPFAM" id="SSF52172">
    <property type="entry name" value="CheY-like"/>
    <property type="match status" value="1"/>
</dbReference>
<dbReference type="PANTHER" id="PTHR44520:SF2">
    <property type="entry name" value="RESPONSE REGULATOR RCP1"/>
    <property type="match status" value="1"/>
</dbReference>
<dbReference type="Pfam" id="PF00072">
    <property type="entry name" value="Response_reg"/>
    <property type="match status" value="1"/>
</dbReference>
<dbReference type="InterPro" id="IPR052893">
    <property type="entry name" value="TCS_response_regulator"/>
</dbReference>
<feature type="modified residue" description="4-aspartylphosphate" evidence="1">
    <location>
        <position position="74"/>
    </location>
</feature>
<dbReference type="PROSITE" id="PS50110">
    <property type="entry name" value="RESPONSE_REGULATORY"/>
    <property type="match status" value="1"/>
</dbReference>
<dbReference type="InterPro" id="IPR001789">
    <property type="entry name" value="Sig_transdc_resp-reg_receiver"/>
</dbReference>
<evidence type="ECO:0000313" key="4">
    <source>
        <dbReference type="Proteomes" id="UP000670776"/>
    </source>
</evidence>
<dbReference type="Gene3D" id="3.40.50.2300">
    <property type="match status" value="1"/>
</dbReference>
<organism evidence="3 4">
    <name type="scientific">Mariniflexile gromovii</name>
    <dbReference type="NCBI Taxonomy" id="362523"/>
    <lineage>
        <taxon>Bacteria</taxon>
        <taxon>Pseudomonadati</taxon>
        <taxon>Bacteroidota</taxon>
        <taxon>Flavobacteriia</taxon>
        <taxon>Flavobacteriales</taxon>
        <taxon>Flavobacteriaceae</taxon>
        <taxon>Mariniflexile</taxon>
    </lineage>
</organism>